<feature type="transmembrane region" description="Helical" evidence="1">
    <location>
        <begin position="111"/>
        <end position="131"/>
    </location>
</feature>
<dbReference type="AlphaFoldDB" id="A0A286GPY7"/>
<dbReference type="RefSeq" id="WP_097183335.1">
    <property type="nucleotide sequence ID" value="NZ_OCNK01000002.1"/>
</dbReference>
<dbReference type="Proteomes" id="UP000219482">
    <property type="component" value="Unassembled WGS sequence"/>
</dbReference>
<organism evidence="2 3">
    <name type="scientific">Blastococcus haudaquaticus</name>
    <dbReference type="NCBI Taxonomy" id="1938745"/>
    <lineage>
        <taxon>Bacteria</taxon>
        <taxon>Bacillati</taxon>
        <taxon>Actinomycetota</taxon>
        <taxon>Actinomycetes</taxon>
        <taxon>Geodermatophilales</taxon>
        <taxon>Geodermatophilaceae</taxon>
        <taxon>Blastococcus</taxon>
    </lineage>
</organism>
<feature type="transmembrane region" description="Helical" evidence="1">
    <location>
        <begin position="53"/>
        <end position="77"/>
    </location>
</feature>
<evidence type="ECO:0000313" key="2">
    <source>
        <dbReference type="EMBL" id="SOD97580.1"/>
    </source>
</evidence>
<feature type="transmembrane region" description="Helical" evidence="1">
    <location>
        <begin position="89"/>
        <end position="105"/>
    </location>
</feature>
<sequence length="382" mass="39613">MTAPVSPTATSRIAVSTAAWALSCAALGLWWLLEPGAYVLDDVTNEPTSLMMVLSPAAGSLLFLVLGLLGAGLAVSLVQAGTGSAGRRALAAGGAGFAVFFGVVVPDLQVLSLLGYALAILGGPILVAILLAGSRRHRRNHLVLALMAAVVGIGVGTGQIGAPTVELFRNIRDGLATVGPRPLVLAFMLAGGLLFAATTVTAVHSADGHGDSPERLRRWGRRATILAAVCPLPYALLRMTWLTPWPQGLGEGHEEMLDDGVRVFGVSLGLAAVGGAWLTLGLISRWGEVWPAWLPGLRGRPVPVLAAVVPASVVALALSAASVSLVVMSLQNDVLWLLLMLPAPIWGPALGLATYAYYRRRTAPTGDPRALSRQPAPDARVT</sequence>
<feature type="transmembrane region" description="Helical" evidence="1">
    <location>
        <begin position="304"/>
        <end position="328"/>
    </location>
</feature>
<keyword evidence="1" id="KW-0812">Transmembrane</keyword>
<dbReference type="EMBL" id="OCNK01000002">
    <property type="protein sequence ID" value="SOD97580.1"/>
    <property type="molecule type" value="Genomic_DNA"/>
</dbReference>
<name>A0A286GPY7_9ACTN</name>
<keyword evidence="3" id="KW-1185">Reference proteome</keyword>
<accession>A0A286GPY7</accession>
<proteinExistence type="predicted"/>
<evidence type="ECO:0000256" key="1">
    <source>
        <dbReference type="SAM" id="Phobius"/>
    </source>
</evidence>
<gene>
    <name evidence="2" type="ORF">SAMN06272739_1547</name>
</gene>
<protein>
    <submittedName>
        <fullName evidence="2">Uncharacterized protein</fullName>
    </submittedName>
</protein>
<keyword evidence="1" id="KW-1133">Transmembrane helix</keyword>
<feature type="transmembrane region" description="Helical" evidence="1">
    <location>
        <begin position="143"/>
        <end position="162"/>
    </location>
</feature>
<evidence type="ECO:0000313" key="3">
    <source>
        <dbReference type="Proteomes" id="UP000219482"/>
    </source>
</evidence>
<feature type="transmembrane region" description="Helical" evidence="1">
    <location>
        <begin position="12"/>
        <end position="33"/>
    </location>
</feature>
<feature type="transmembrane region" description="Helical" evidence="1">
    <location>
        <begin position="334"/>
        <end position="358"/>
    </location>
</feature>
<feature type="transmembrane region" description="Helical" evidence="1">
    <location>
        <begin position="261"/>
        <end position="283"/>
    </location>
</feature>
<reference evidence="3" key="1">
    <citation type="submission" date="2017-09" db="EMBL/GenBank/DDBJ databases">
        <authorList>
            <person name="Varghese N."/>
            <person name="Submissions S."/>
        </authorList>
    </citation>
    <scope>NUCLEOTIDE SEQUENCE [LARGE SCALE GENOMIC DNA]</scope>
    <source>
        <strain evidence="3">DSM 44270</strain>
    </source>
</reference>
<feature type="transmembrane region" description="Helical" evidence="1">
    <location>
        <begin position="182"/>
        <end position="203"/>
    </location>
</feature>
<dbReference type="OrthoDB" id="2717873at2"/>
<keyword evidence="1" id="KW-0472">Membrane</keyword>
<feature type="transmembrane region" description="Helical" evidence="1">
    <location>
        <begin position="223"/>
        <end position="241"/>
    </location>
</feature>